<evidence type="ECO:0000256" key="1">
    <source>
        <dbReference type="SAM" id="MobiDB-lite"/>
    </source>
</evidence>
<protein>
    <submittedName>
        <fullName evidence="2">Uncharacterized protein</fullName>
    </submittedName>
</protein>
<comment type="caution">
    <text evidence="2">The sequence shown here is derived from an EMBL/GenBank/DDBJ whole genome shotgun (WGS) entry which is preliminary data.</text>
</comment>
<name>A0A7Y0FFX0_9BURK</name>
<feature type="compositionally biased region" description="Low complexity" evidence="1">
    <location>
        <begin position="291"/>
        <end position="302"/>
    </location>
</feature>
<evidence type="ECO:0000313" key="3">
    <source>
        <dbReference type="Proteomes" id="UP000583127"/>
    </source>
</evidence>
<proteinExistence type="predicted"/>
<reference evidence="2 3" key="1">
    <citation type="submission" date="2020-04" db="EMBL/GenBank/DDBJ databases">
        <title>Paraburkholderia sp. G-4-1-8 isolated from soil.</title>
        <authorList>
            <person name="Dahal R.H."/>
        </authorList>
    </citation>
    <scope>NUCLEOTIDE SEQUENCE [LARGE SCALE GENOMIC DNA]</scope>
    <source>
        <strain evidence="2 3">G-4-1-8</strain>
    </source>
</reference>
<evidence type="ECO:0000313" key="2">
    <source>
        <dbReference type="EMBL" id="NML34548.1"/>
    </source>
</evidence>
<keyword evidence="3" id="KW-1185">Reference proteome</keyword>
<dbReference type="EMBL" id="JABBFZ010000022">
    <property type="protein sequence ID" value="NML34548.1"/>
    <property type="molecule type" value="Genomic_DNA"/>
</dbReference>
<dbReference type="AlphaFoldDB" id="A0A7Y0FFX0"/>
<gene>
    <name evidence="2" type="ORF">HHL14_27415</name>
</gene>
<feature type="region of interest" description="Disordered" evidence="1">
    <location>
        <begin position="276"/>
        <end position="323"/>
    </location>
</feature>
<organism evidence="2 3">
    <name type="scientific">Paraburkholderia antibiotica</name>
    <dbReference type="NCBI Taxonomy" id="2728839"/>
    <lineage>
        <taxon>Bacteria</taxon>
        <taxon>Pseudomonadati</taxon>
        <taxon>Pseudomonadota</taxon>
        <taxon>Betaproteobacteria</taxon>
        <taxon>Burkholderiales</taxon>
        <taxon>Burkholderiaceae</taxon>
        <taxon>Paraburkholderia</taxon>
    </lineage>
</organism>
<accession>A0A7Y0FFX0</accession>
<dbReference type="RefSeq" id="WP_169500730.1">
    <property type="nucleotide sequence ID" value="NZ_JABBFZ010000022.1"/>
</dbReference>
<sequence>MSTALTTRQEFGAQESTHALVETASTAVAAKAKAMVEARYVMAMRQPRNWDQVRQDLMAECKRPTFAHNKSAYYRKPIGKGVEGLGIRFVEVALRCMKNVLVETTMTFEDDTKEIHCVSVTDLESNLTYPLDVPVSKTVERSKPADDGSYISVRKNSYDKLVYTVPANDDDLLNKRAALISKAIRTLGLRIVPGDLQDEAEAIIKAVRLDEAARDPGAERKRIADAFGEMGVKAAELVAYLGHSLDTCSPTELVDLRGIYGAIKDGEATWKSVMENKAEQSGSTDPDNDNRSSGAGAGNRAAPATCSDDEFKQKSPGWRDQIIGKKKTVDELVAMIETRTKLTNEQKMQIDAWSHEND</sequence>
<dbReference type="Proteomes" id="UP000583127">
    <property type="component" value="Unassembled WGS sequence"/>
</dbReference>